<feature type="domain" description="Class II aldolase/adducin N-terminal" evidence="3">
    <location>
        <begin position="126"/>
        <end position="309"/>
    </location>
</feature>
<dbReference type="Gene3D" id="3.40.225.10">
    <property type="entry name" value="Class II aldolase/adducin N-terminal domain"/>
    <property type="match status" value="1"/>
</dbReference>
<evidence type="ECO:0000256" key="2">
    <source>
        <dbReference type="SAM" id="MobiDB-lite"/>
    </source>
</evidence>
<gene>
    <name evidence="4" type="ORF">DGYR_LOCUS12671</name>
</gene>
<dbReference type="InterPro" id="IPR001303">
    <property type="entry name" value="Aldolase_II/adducin_N"/>
</dbReference>
<accession>A0A7I8WAU5</accession>
<dbReference type="Proteomes" id="UP000549394">
    <property type="component" value="Unassembled WGS sequence"/>
</dbReference>
<dbReference type="SMART" id="SM01007">
    <property type="entry name" value="Aldolase_II"/>
    <property type="match status" value="1"/>
</dbReference>
<dbReference type="PANTHER" id="PTHR10672">
    <property type="entry name" value="ADDUCIN"/>
    <property type="match status" value="1"/>
</dbReference>
<dbReference type="EMBL" id="CAJFCJ010000025">
    <property type="protein sequence ID" value="CAD5125265.1"/>
    <property type="molecule type" value="Genomic_DNA"/>
</dbReference>
<proteinExistence type="inferred from homology"/>
<comment type="caution">
    <text evidence="4">The sequence shown here is derived from an EMBL/GenBank/DDBJ whole genome shotgun (WGS) entry which is preliminary data.</text>
</comment>
<feature type="compositionally biased region" description="Basic and acidic residues" evidence="2">
    <location>
        <begin position="626"/>
        <end position="639"/>
    </location>
</feature>
<sequence length="657" mass="72727">MTDKTNGDLVNGVDRDDPEYQRQIRRPADVKEDLRQMDTRKRVHEILTSQSFKDELEQIVNDTLVPGKGTESFAVLQELSRLVLPSHRTPAELGGISFSHSGVLPISDLRGVDALKYSNSEKAARCKLASTARLIETLGWTTGSNSVLSLKLGKNPEHFLIPPSGLLPSELTASSLIKVDMLGQVQDAGSTTLEHHKKVWSTYAEIHAARPDIKVLLPLQSPNALAVSSLKSGLLPISQHACVVGQYSTFEAASFSGLNDQEKKEIIRCLGPSNKVLMIRNCGFLIGGESVEEATWIGNQVLTACEAQIRVLPVGLDNLSLIPEEEREKIADSFKSSGKQEFEAYIRLLDQAGYRTDYPYQSISRKDGQGRLNDEIEYPPAALSSGLLDEPMSPMRRHQELQKKAKKTKWLGSPNVYEKKQIEEIGATENPKKFTVWVESKDGGNGGQTVKVVDNPNQFAPQGHNPHELREKHQQIRKEYYEDRIDAGPQSKILEGATWDEARQMQDNPDQIITIGAASKGIIQRDHQHNATVYKQTVTPNPFTNMTEDDLQKYKQDLERKERGELPSPGAEGRLISTEERIKKVRQGEAPSTLQTTTVQSVSMNGEDATAAASPTKSVSSAATEGSREGSPAKEIGKSEKKKKKFRMPSFTKGKKK</sequence>
<keyword evidence="5" id="KW-1185">Reference proteome</keyword>
<feature type="compositionally biased region" description="Polar residues" evidence="2">
    <location>
        <begin position="613"/>
        <end position="624"/>
    </location>
</feature>
<feature type="compositionally biased region" description="Basic residues" evidence="2">
    <location>
        <begin position="640"/>
        <end position="657"/>
    </location>
</feature>
<dbReference type="InterPro" id="IPR036409">
    <property type="entry name" value="Aldolase_II/adducin_N_sf"/>
</dbReference>
<feature type="region of interest" description="Disordered" evidence="2">
    <location>
        <begin position="559"/>
        <end position="657"/>
    </location>
</feature>
<comment type="similarity">
    <text evidence="1">Belongs to the aldolase class II family. Adducin subfamily.</text>
</comment>
<dbReference type="AlphaFoldDB" id="A0A7I8WAU5"/>
<dbReference type="InterPro" id="IPR051017">
    <property type="entry name" value="Aldolase-II_Adducin_sf"/>
</dbReference>
<dbReference type="GO" id="GO:0014069">
    <property type="term" value="C:postsynaptic density"/>
    <property type="evidence" value="ECO:0007669"/>
    <property type="project" value="TreeGrafter"/>
</dbReference>
<dbReference type="OrthoDB" id="3238794at2759"/>
<reference evidence="4 5" key="1">
    <citation type="submission" date="2020-08" db="EMBL/GenBank/DDBJ databases">
        <authorList>
            <person name="Hejnol A."/>
        </authorList>
    </citation>
    <scope>NUCLEOTIDE SEQUENCE [LARGE SCALE GENOMIC DNA]</scope>
</reference>
<evidence type="ECO:0000259" key="3">
    <source>
        <dbReference type="SMART" id="SM01007"/>
    </source>
</evidence>
<evidence type="ECO:0000313" key="5">
    <source>
        <dbReference type="Proteomes" id="UP000549394"/>
    </source>
</evidence>
<dbReference type="GO" id="GO:0005856">
    <property type="term" value="C:cytoskeleton"/>
    <property type="evidence" value="ECO:0007669"/>
    <property type="project" value="TreeGrafter"/>
</dbReference>
<name>A0A7I8WAU5_9ANNE</name>
<dbReference type="SUPFAM" id="SSF53639">
    <property type="entry name" value="AraD/HMP-PK domain-like"/>
    <property type="match status" value="1"/>
</dbReference>
<dbReference type="GO" id="GO:0051015">
    <property type="term" value="F:actin filament binding"/>
    <property type="evidence" value="ECO:0007669"/>
    <property type="project" value="TreeGrafter"/>
</dbReference>
<evidence type="ECO:0000313" key="4">
    <source>
        <dbReference type="EMBL" id="CAD5125265.1"/>
    </source>
</evidence>
<dbReference type="GO" id="GO:0005886">
    <property type="term" value="C:plasma membrane"/>
    <property type="evidence" value="ECO:0007669"/>
    <property type="project" value="UniProtKB-SubCell"/>
</dbReference>
<feature type="region of interest" description="Disordered" evidence="2">
    <location>
        <begin position="1"/>
        <end position="25"/>
    </location>
</feature>
<dbReference type="Pfam" id="PF00596">
    <property type="entry name" value="Aldolase_II"/>
    <property type="match status" value="1"/>
</dbReference>
<feature type="compositionally biased region" description="Basic and acidic residues" evidence="2">
    <location>
        <begin position="13"/>
        <end position="25"/>
    </location>
</feature>
<feature type="compositionally biased region" description="Low complexity" evidence="2">
    <location>
        <begin position="592"/>
        <end position="603"/>
    </location>
</feature>
<protein>
    <submittedName>
        <fullName evidence="4">DgyrCDS13511</fullName>
    </submittedName>
</protein>
<evidence type="ECO:0000256" key="1">
    <source>
        <dbReference type="ARBA" id="ARBA00006274"/>
    </source>
</evidence>
<dbReference type="PANTHER" id="PTHR10672:SF3">
    <property type="entry name" value="PROTEIN HU-LI TAI SHAO"/>
    <property type="match status" value="1"/>
</dbReference>
<organism evidence="4 5">
    <name type="scientific">Dimorphilus gyrociliatus</name>
    <dbReference type="NCBI Taxonomy" id="2664684"/>
    <lineage>
        <taxon>Eukaryota</taxon>
        <taxon>Metazoa</taxon>
        <taxon>Spiralia</taxon>
        <taxon>Lophotrochozoa</taxon>
        <taxon>Annelida</taxon>
        <taxon>Polychaeta</taxon>
        <taxon>Polychaeta incertae sedis</taxon>
        <taxon>Dinophilidae</taxon>
        <taxon>Dimorphilus</taxon>
    </lineage>
</organism>